<name>A0A803TGR5_ANOCA</name>
<reference evidence="6" key="1">
    <citation type="submission" date="2009-12" db="EMBL/GenBank/DDBJ databases">
        <title>The Genome Sequence of Anolis carolinensis (Green Anole Lizard).</title>
        <authorList>
            <consortium name="The Genome Sequencing Platform"/>
            <person name="Di Palma F."/>
            <person name="Alfoldi J."/>
            <person name="Heiman D."/>
            <person name="Young S."/>
            <person name="Grabherr M."/>
            <person name="Johnson J."/>
            <person name="Lander E.S."/>
            <person name="Lindblad-Toh K."/>
        </authorList>
    </citation>
    <scope>NUCLEOTIDE SEQUENCE [LARGE SCALE GENOMIC DNA]</scope>
    <source>
        <strain evidence="6">JBL SC #1</strain>
    </source>
</reference>
<dbReference type="SUPFAM" id="SSF56436">
    <property type="entry name" value="C-type lectin-like"/>
    <property type="match status" value="1"/>
</dbReference>
<dbReference type="PROSITE" id="PS50041">
    <property type="entry name" value="C_TYPE_LECTIN_2"/>
    <property type="match status" value="1"/>
</dbReference>
<dbReference type="GO" id="GO:0005576">
    <property type="term" value="C:extracellular region"/>
    <property type="evidence" value="ECO:0007669"/>
    <property type="project" value="UniProtKB-SubCell"/>
</dbReference>
<evidence type="ECO:0000313" key="7">
    <source>
        <dbReference type="Proteomes" id="UP000001646"/>
    </source>
</evidence>
<dbReference type="SMART" id="SM00034">
    <property type="entry name" value="CLECT"/>
    <property type="match status" value="1"/>
</dbReference>
<evidence type="ECO:0000256" key="4">
    <source>
        <dbReference type="ARBA" id="ARBA00023157"/>
    </source>
</evidence>
<dbReference type="PANTHER" id="PTHR22803">
    <property type="entry name" value="MANNOSE, PHOSPHOLIPASE, LECTIN RECEPTOR RELATED"/>
    <property type="match status" value="1"/>
</dbReference>
<keyword evidence="2" id="KW-0964">Secreted</keyword>
<feature type="domain" description="C-type lectin" evidence="5">
    <location>
        <begin position="24"/>
        <end position="139"/>
    </location>
</feature>
<dbReference type="InterPro" id="IPR016187">
    <property type="entry name" value="CTDL_fold"/>
</dbReference>
<dbReference type="CDD" id="cd03590">
    <property type="entry name" value="CLECT_DC-SIGN_like"/>
    <property type="match status" value="1"/>
</dbReference>
<dbReference type="Ensembl" id="ENSACAT00000048652.1">
    <property type="protein sequence ID" value="ENSACAP00000034405.1"/>
    <property type="gene ID" value="ENSACAG00000041310.1"/>
</dbReference>
<evidence type="ECO:0000256" key="3">
    <source>
        <dbReference type="ARBA" id="ARBA00022734"/>
    </source>
</evidence>
<dbReference type="InterPro" id="IPR001304">
    <property type="entry name" value="C-type_lectin-like"/>
</dbReference>
<comment type="subcellular location">
    <subcellularLocation>
        <location evidence="1">Secreted</location>
    </subcellularLocation>
</comment>
<dbReference type="AlphaFoldDB" id="A0A803TGR5"/>
<dbReference type="InterPro" id="IPR033989">
    <property type="entry name" value="CD209-like_CTLD"/>
</dbReference>
<dbReference type="PROSITE" id="PS00615">
    <property type="entry name" value="C_TYPE_LECTIN_1"/>
    <property type="match status" value="1"/>
</dbReference>
<accession>A0A803TGR5</accession>
<dbReference type="InParanoid" id="A0A803TGR5"/>
<keyword evidence="7" id="KW-1185">Reference proteome</keyword>
<protein>
    <recommendedName>
        <fullName evidence="5">C-type lectin domain-containing protein</fullName>
    </recommendedName>
</protein>
<dbReference type="GeneTree" id="ENSGT00940000162906"/>
<reference evidence="6" key="2">
    <citation type="submission" date="2025-08" db="UniProtKB">
        <authorList>
            <consortium name="Ensembl"/>
        </authorList>
    </citation>
    <scope>IDENTIFICATION</scope>
</reference>
<reference evidence="6" key="3">
    <citation type="submission" date="2025-09" db="UniProtKB">
        <authorList>
            <consortium name="Ensembl"/>
        </authorList>
    </citation>
    <scope>IDENTIFICATION</scope>
</reference>
<evidence type="ECO:0000313" key="6">
    <source>
        <dbReference type="Ensembl" id="ENSACAP00000034405.1"/>
    </source>
</evidence>
<dbReference type="GO" id="GO:0030246">
    <property type="term" value="F:carbohydrate binding"/>
    <property type="evidence" value="ECO:0007669"/>
    <property type="project" value="UniProtKB-KW"/>
</dbReference>
<dbReference type="InterPro" id="IPR018378">
    <property type="entry name" value="C-type_lectin_CS"/>
</dbReference>
<evidence type="ECO:0000259" key="5">
    <source>
        <dbReference type="PROSITE" id="PS50041"/>
    </source>
</evidence>
<organism evidence="6 7">
    <name type="scientific">Anolis carolinensis</name>
    <name type="common">Green anole</name>
    <name type="synonym">American chameleon</name>
    <dbReference type="NCBI Taxonomy" id="28377"/>
    <lineage>
        <taxon>Eukaryota</taxon>
        <taxon>Metazoa</taxon>
        <taxon>Chordata</taxon>
        <taxon>Craniata</taxon>
        <taxon>Vertebrata</taxon>
        <taxon>Euteleostomi</taxon>
        <taxon>Lepidosauria</taxon>
        <taxon>Squamata</taxon>
        <taxon>Bifurcata</taxon>
        <taxon>Unidentata</taxon>
        <taxon>Episquamata</taxon>
        <taxon>Toxicofera</taxon>
        <taxon>Iguania</taxon>
        <taxon>Dactyloidae</taxon>
        <taxon>Anolis</taxon>
    </lineage>
</organism>
<proteinExistence type="predicted"/>
<dbReference type="FunCoup" id="A0A803TGR5">
    <property type="interactions" value="87"/>
</dbReference>
<dbReference type="InterPro" id="IPR050111">
    <property type="entry name" value="C-type_lectin/snaclec_domain"/>
</dbReference>
<dbReference type="InterPro" id="IPR016186">
    <property type="entry name" value="C-type_lectin-like/link_sf"/>
</dbReference>
<dbReference type="Gene3D" id="3.10.100.10">
    <property type="entry name" value="Mannose-Binding Protein A, subunit A"/>
    <property type="match status" value="1"/>
</dbReference>
<keyword evidence="3" id="KW-0430">Lectin</keyword>
<sequence>KNTVQDATYLLTRSNISDAQWVQFIGKCYYFSPEKATWMRANRKCEEKHSRLVIIKSMAEQNFLHNQTNYNQRYWIGLSDRDFEGEWKWMDGSDSQNGFTYWAEGEPNDSSSGEDCAHLWINGQWNDVYCTYPCYYICEKLIQFTSC</sequence>
<dbReference type="Pfam" id="PF00059">
    <property type="entry name" value="Lectin_C"/>
    <property type="match status" value="1"/>
</dbReference>
<dbReference type="Proteomes" id="UP000001646">
    <property type="component" value="Unplaced"/>
</dbReference>
<evidence type="ECO:0000256" key="2">
    <source>
        <dbReference type="ARBA" id="ARBA00022525"/>
    </source>
</evidence>
<keyword evidence="4" id="KW-1015">Disulfide bond</keyword>
<evidence type="ECO:0000256" key="1">
    <source>
        <dbReference type="ARBA" id="ARBA00004613"/>
    </source>
</evidence>